<evidence type="ECO:0000313" key="1">
    <source>
        <dbReference type="EMBL" id="OGH01894.1"/>
    </source>
</evidence>
<dbReference type="GO" id="GO:0022900">
    <property type="term" value="P:electron transport chain"/>
    <property type="evidence" value="ECO:0007669"/>
    <property type="project" value="InterPro"/>
</dbReference>
<organism evidence="1 2">
    <name type="scientific">Candidatus Lambdaproteobacteria bacterium RIFOXYD2_FULL_56_26</name>
    <dbReference type="NCBI Taxonomy" id="1817773"/>
    <lineage>
        <taxon>Bacteria</taxon>
        <taxon>Pseudomonadati</taxon>
        <taxon>Pseudomonadota</taxon>
        <taxon>Candidatus Lambdaproteobacteria</taxon>
    </lineage>
</organism>
<protein>
    <recommendedName>
        <fullName evidence="3">Cytochrome C</fullName>
    </recommendedName>
</protein>
<sequence length="140" mass="14441">MKPLLLFFLLLPILAVPTVQGANLELSQMMTGLGANTYSLGEALEAGDLSRAQVMAERIVNHPQAGPAVLKVVKATLGKEMGSFKGFDDRTHLAGEALIEAAKKGDLPSAQAAFGNLAAGCAGCHQAFRAKVAAALAEAP</sequence>
<dbReference type="AlphaFoldDB" id="A0A1F6GUY0"/>
<dbReference type="SUPFAM" id="SSF47175">
    <property type="entry name" value="Cytochromes"/>
    <property type="match status" value="1"/>
</dbReference>
<dbReference type="InterPro" id="IPR002321">
    <property type="entry name" value="Cyt_c_II"/>
</dbReference>
<proteinExistence type="predicted"/>
<reference evidence="1 2" key="1">
    <citation type="journal article" date="2016" name="Nat. Commun.">
        <title>Thousands of microbial genomes shed light on interconnected biogeochemical processes in an aquifer system.</title>
        <authorList>
            <person name="Anantharaman K."/>
            <person name="Brown C.T."/>
            <person name="Hug L.A."/>
            <person name="Sharon I."/>
            <person name="Castelle C.J."/>
            <person name="Probst A.J."/>
            <person name="Thomas B.C."/>
            <person name="Singh A."/>
            <person name="Wilkins M.J."/>
            <person name="Karaoz U."/>
            <person name="Brodie E.L."/>
            <person name="Williams K.H."/>
            <person name="Hubbard S.S."/>
            <person name="Banfield J.F."/>
        </authorList>
    </citation>
    <scope>NUCLEOTIDE SEQUENCE [LARGE SCALE GENOMIC DNA]</scope>
</reference>
<accession>A0A1F6GUY0</accession>
<dbReference type="GO" id="GO:0005506">
    <property type="term" value="F:iron ion binding"/>
    <property type="evidence" value="ECO:0007669"/>
    <property type="project" value="InterPro"/>
</dbReference>
<dbReference type="PROSITE" id="PS51009">
    <property type="entry name" value="CYTCII"/>
    <property type="match status" value="1"/>
</dbReference>
<dbReference type="Gene3D" id="1.20.120.10">
    <property type="entry name" value="Cytochrome c/b562"/>
    <property type="match status" value="1"/>
</dbReference>
<dbReference type="InterPro" id="IPR010980">
    <property type="entry name" value="Cyt_c/b562"/>
</dbReference>
<comment type="caution">
    <text evidence="1">The sequence shown here is derived from an EMBL/GenBank/DDBJ whole genome shotgun (WGS) entry which is preliminary data.</text>
</comment>
<gene>
    <name evidence="1" type="ORF">A2557_04770</name>
</gene>
<evidence type="ECO:0000313" key="2">
    <source>
        <dbReference type="Proteomes" id="UP000177583"/>
    </source>
</evidence>
<dbReference type="Proteomes" id="UP000177583">
    <property type="component" value="Unassembled WGS sequence"/>
</dbReference>
<dbReference type="Pfam" id="PF01322">
    <property type="entry name" value="Cytochrom_C_2"/>
    <property type="match status" value="1"/>
</dbReference>
<dbReference type="GO" id="GO:0009055">
    <property type="term" value="F:electron transfer activity"/>
    <property type="evidence" value="ECO:0007669"/>
    <property type="project" value="InterPro"/>
</dbReference>
<name>A0A1F6GUY0_9PROT</name>
<dbReference type="EMBL" id="MFNF01000027">
    <property type="protein sequence ID" value="OGH01894.1"/>
    <property type="molecule type" value="Genomic_DNA"/>
</dbReference>
<dbReference type="GO" id="GO:0020037">
    <property type="term" value="F:heme binding"/>
    <property type="evidence" value="ECO:0007669"/>
    <property type="project" value="InterPro"/>
</dbReference>
<evidence type="ECO:0008006" key="3">
    <source>
        <dbReference type="Google" id="ProtNLM"/>
    </source>
</evidence>